<dbReference type="Gene3D" id="1.10.472.10">
    <property type="entry name" value="Cyclin-like"/>
    <property type="match status" value="1"/>
</dbReference>
<gene>
    <name evidence="3" type="ORF">FB192DRAFT_1334419</name>
</gene>
<dbReference type="GO" id="GO:0005634">
    <property type="term" value="C:nucleus"/>
    <property type="evidence" value="ECO:0007669"/>
    <property type="project" value="TreeGrafter"/>
</dbReference>
<name>A0A8H4B972_MUCCL</name>
<feature type="compositionally biased region" description="Polar residues" evidence="1">
    <location>
        <begin position="70"/>
        <end position="86"/>
    </location>
</feature>
<dbReference type="GO" id="GO:0019901">
    <property type="term" value="F:protein kinase binding"/>
    <property type="evidence" value="ECO:0007669"/>
    <property type="project" value="InterPro"/>
</dbReference>
<feature type="domain" description="Cyclin N-terminal" evidence="2">
    <location>
        <begin position="126"/>
        <end position="222"/>
    </location>
</feature>
<accession>A0A8H4B972</accession>
<feature type="compositionally biased region" description="Polar residues" evidence="1">
    <location>
        <begin position="100"/>
        <end position="110"/>
    </location>
</feature>
<feature type="compositionally biased region" description="Low complexity" evidence="1">
    <location>
        <begin position="111"/>
        <end position="121"/>
    </location>
</feature>
<dbReference type="InterPro" id="IPR013922">
    <property type="entry name" value="Cyclin_PHO80-like"/>
</dbReference>
<dbReference type="Pfam" id="PF00134">
    <property type="entry name" value="Cyclin_N"/>
    <property type="match status" value="1"/>
</dbReference>
<dbReference type="PANTHER" id="PTHR15615:SF10">
    <property type="entry name" value="PHO85 CYCLIN-2-RELATED"/>
    <property type="match status" value="1"/>
</dbReference>
<dbReference type="GO" id="GO:0000307">
    <property type="term" value="C:cyclin-dependent protein kinase holoenzyme complex"/>
    <property type="evidence" value="ECO:0007669"/>
    <property type="project" value="TreeGrafter"/>
</dbReference>
<reference evidence="3 4" key="1">
    <citation type="submission" date="2019-09" db="EMBL/GenBank/DDBJ databases">
        <authorList>
            <consortium name="DOE Joint Genome Institute"/>
            <person name="Mondo S.J."/>
            <person name="Navarro-Mendoza M.I."/>
            <person name="Perez-Arques C."/>
            <person name="Panchal S."/>
            <person name="Nicolas F.E."/>
            <person name="Ganguly P."/>
            <person name="Pangilinan J."/>
            <person name="Grigoriev I."/>
            <person name="Heitman J."/>
            <person name="Sanya K."/>
            <person name="Garre V."/>
        </authorList>
    </citation>
    <scope>NUCLEOTIDE SEQUENCE [LARGE SCALE GENOMIC DNA]</scope>
    <source>
        <strain evidence="3 4">MU402</strain>
    </source>
</reference>
<sequence>MMTYNMDPLPSFDLIVFDKISKRTISSYLLDYVTNEFEAIISCPSSSSRNGTITPPSSSSSSARGGNHFNVKNSTQCLDKTGSTFDHSGLPSPPLSTSPQRRNSVHSTVHMTPSSSFTSSTTPMPLRSFIEMVMKKSRMDTGTLLTSLCYARRLKLKLFNTSKGMECTHHRIFLATLIIATKYIHDSAIKNKYWIDYSLQLFSGSEINLMEKQLLQLLDYKLEIPSHDFELLVNDIVQLHFQQKLQQYECPTTPNAEPFQWYPDKQHYRDSAYQSGPPSSQNNFYSATTPVSTLHTVNPFKPSPPTLHY</sequence>
<dbReference type="InterPro" id="IPR006671">
    <property type="entry name" value="Cyclin_N"/>
</dbReference>
<evidence type="ECO:0000313" key="3">
    <source>
        <dbReference type="EMBL" id="KAF1797291.1"/>
    </source>
</evidence>
<dbReference type="AlphaFoldDB" id="A0A8H4B972"/>
<organism evidence="3 4">
    <name type="scientific">Mucor circinelloides f. lusitanicus</name>
    <name type="common">Mucor racemosus var. lusitanicus</name>
    <dbReference type="NCBI Taxonomy" id="29924"/>
    <lineage>
        <taxon>Eukaryota</taxon>
        <taxon>Fungi</taxon>
        <taxon>Fungi incertae sedis</taxon>
        <taxon>Mucoromycota</taxon>
        <taxon>Mucoromycotina</taxon>
        <taxon>Mucoromycetes</taxon>
        <taxon>Mucorales</taxon>
        <taxon>Mucorineae</taxon>
        <taxon>Mucoraceae</taxon>
        <taxon>Mucor</taxon>
    </lineage>
</organism>
<dbReference type="CDD" id="cd20557">
    <property type="entry name" value="CYCLIN_ScPCL1-like"/>
    <property type="match status" value="1"/>
</dbReference>
<protein>
    <recommendedName>
        <fullName evidence="2">Cyclin N-terminal domain-containing protein</fullName>
    </recommendedName>
</protein>
<evidence type="ECO:0000313" key="4">
    <source>
        <dbReference type="Proteomes" id="UP000469890"/>
    </source>
</evidence>
<dbReference type="GO" id="GO:0016538">
    <property type="term" value="F:cyclin-dependent protein serine/threonine kinase regulator activity"/>
    <property type="evidence" value="ECO:0007669"/>
    <property type="project" value="TreeGrafter"/>
</dbReference>
<dbReference type="InterPro" id="IPR036915">
    <property type="entry name" value="Cyclin-like_sf"/>
</dbReference>
<dbReference type="PANTHER" id="PTHR15615">
    <property type="match status" value="1"/>
</dbReference>
<feature type="region of interest" description="Disordered" evidence="1">
    <location>
        <begin position="44"/>
        <end position="121"/>
    </location>
</feature>
<dbReference type="Proteomes" id="UP000469890">
    <property type="component" value="Unassembled WGS sequence"/>
</dbReference>
<dbReference type="EMBL" id="JAAECE010000009">
    <property type="protein sequence ID" value="KAF1797291.1"/>
    <property type="molecule type" value="Genomic_DNA"/>
</dbReference>
<evidence type="ECO:0000259" key="2">
    <source>
        <dbReference type="Pfam" id="PF00134"/>
    </source>
</evidence>
<proteinExistence type="predicted"/>
<feature type="compositionally biased region" description="Polar residues" evidence="1">
    <location>
        <begin position="44"/>
        <end position="56"/>
    </location>
</feature>
<evidence type="ECO:0000256" key="1">
    <source>
        <dbReference type="SAM" id="MobiDB-lite"/>
    </source>
</evidence>
<dbReference type="SUPFAM" id="SSF47954">
    <property type="entry name" value="Cyclin-like"/>
    <property type="match status" value="1"/>
</dbReference>
<comment type="caution">
    <text evidence="3">The sequence shown here is derived from an EMBL/GenBank/DDBJ whole genome shotgun (WGS) entry which is preliminary data.</text>
</comment>